<keyword evidence="2" id="KW-0808">Transferase</keyword>
<dbReference type="Gene3D" id="3.30.1310.20">
    <property type="entry name" value="PRTase-like"/>
    <property type="match status" value="1"/>
</dbReference>
<dbReference type="EMBL" id="ABOX02000011">
    <property type="protein sequence ID" value="EEF61155.1"/>
    <property type="molecule type" value="Genomic_DNA"/>
</dbReference>
<organism evidence="2 3">
    <name type="scientific">Pedosphaera parvula (strain Ellin514)</name>
    <dbReference type="NCBI Taxonomy" id="320771"/>
    <lineage>
        <taxon>Bacteria</taxon>
        <taxon>Pseudomonadati</taxon>
        <taxon>Verrucomicrobiota</taxon>
        <taxon>Pedosphaerae</taxon>
        <taxon>Pedosphaerales</taxon>
        <taxon>Pedosphaeraceae</taxon>
        <taxon>Pedosphaera</taxon>
    </lineage>
</organism>
<feature type="domain" description="Phosphoribosyltransferase" evidence="1">
    <location>
        <begin position="15"/>
        <end position="167"/>
    </location>
</feature>
<evidence type="ECO:0000313" key="2">
    <source>
        <dbReference type="EMBL" id="EEF61155.1"/>
    </source>
</evidence>
<dbReference type="CDD" id="cd06223">
    <property type="entry name" value="PRTases_typeI"/>
    <property type="match status" value="1"/>
</dbReference>
<dbReference type="GO" id="GO:0016757">
    <property type="term" value="F:glycosyltransferase activity"/>
    <property type="evidence" value="ECO:0007669"/>
    <property type="project" value="UniProtKB-KW"/>
</dbReference>
<accession>B9XFZ3</accession>
<sequence>MTVTAQFQDRYEAGQFLAAKLTQFNDDPSVLVLALPRGGVPVAYEVARLLNAPMDVFLVRKMGVPGYEELAMGAVASGGVRVLNDEVIQRLGISERMIEAMAQEKLQELERRELIYRGNREAIPIEGRTVILVDDGLATGASMRAAVHAVRKRGPKSVNIAVPIGSADTCIQLRNEADTVICALTPEPFYAVGAWYSDFIQIPDGEVSRLLDHAAHERRVRQVRAKNDRLSIQEDLMA</sequence>
<gene>
    <name evidence="2" type="ORF">Cflav_PD3872</name>
</gene>
<evidence type="ECO:0000259" key="1">
    <source>
        <dbReference type="Pfam" id="PF00156"/>
    </source>
</evidence>
<dbReference type="InterPro" id="IPR029057">
    <property type="entry name" value="PRTase-like"/>
</dbReference>
<dbReference type="InterPro" id="IPR000836">
    <property type="entry name" value="PRTase_dom"/>
</dbReference>
<dbReference type="Pfam" id="PF00156">
    <property type="entry name" value="Pribosyltran"/>
    <property type="match status" value="1"/>
</dbReference>
<keyword evidence="3" id="KW-1185">Reference proteome</keyword>
<dbReference type="AlphaFoldDB" id="B9XFZ3"/>
<protein>
    <submittedName>
        <fullName evidence="2">Phosphoribosyltransferase</fullName>
    </submittedName>
</protein>
<dbReference type="RefSeq" id="WP_007414739.1">
    <property type="nucleotide sequence ID" value="NZ_ABOX02000011.1"/>
</dbReference>
<evidence type="ECO:0000313" key="3">
    <source>
        <dbReference type="Proteomes" id="UP000003688"/>
    </source>
</evidence>
<dbReference type="Gene3D" id="3.40.50.2020">
    <property type="match status" value="1"/>
</dbReference>
<proteinExistence type="predicted"/>
<keyword evidence="2" id="KW-0328">Glycosyltransferase</keyword>
<name>B9XFZ3_PEDPL</name>
<dbReference type="Proteomes" id="UP000003688">
    <property type="component" value="Unassembled WGS sequence"/>
</dbReference>
<reference evidence="2 3" key="1">
    <citation type="journal article" date="2011" name="J. Bacteriol.">
        <title>Genome sequence of 'Pedosphaera parvula' Ellin514, an aerobic Verrucomicrobial isolate from pasture soil.</title>
        <authorList>
            <person name="Kant R."/>
            <person name="van Passel M.W."/>
            <person name="Sangwan P."/>
            <person name="Palva A."/>
            <person name="Lucas S."/>
            <person name="Copeland A."/>
            <person name="Lapidus A."/>
            <person name="Glavina Del Rio T."/>
            <person name="Dalin E."/>
            <person name="Tice H."/>
            <person name="Bruce D."/>
            <person name="Goodwin L."/>
            <person name="Pitluck S."/>
            <person name="Chertkov O."/>
            <person name="Larimer F.W."/>
            <person name="Land M.L."/>
            <person name="Hauser L."/>
            <person name="Brettin T.S."/>
            <person name="Detter J.C."/>
            <person name="Han S."/>
            <person name="de Vos W.M."/>
            <person name="Janssen P.H."/>
            <person name="Smidt H."/>
        </authorList>
    </citation>
    <scope>NUCLEOTIDE SEQUENCE [LARGE SCALE GENOMIC DNA]</scope>
    <source>
        <strain evidence="2 3">Ellin514</strain>
    </source>
</reference>
<dbReference type="SUPFAM" id="SSF53271">
    <property type="entry name" value="PRTase-like"/>
    <property type="match status" value="1"/>
</dbReference>
<dbReference type="STRING" id="320771.Cflav_PD3872"/>
<dbReference type="OrthoDB" id="9810066at2"/>
<comment type="caution">
    <text evidence="2">The sequence shown here is derived from an EMBL/GenBank/DDBJ whole genome shotgun (WGS) entry which is preliminary data.</text>
</comment>